<accession>A0ABN3QZH0</accession>
<feature type="compositionally biased region" description="Polar residues" evidence="1">
    <location>
        <begin position="1"/>
        <end position="12"/>
    </location>
</feature>
<sequence>MTTHNGRGQDGTSGVPGDPLPADTTPREGIVLPANGEPWTPQQQRQVQAARTQVQPPAGQPWGRPWGPGSEASGSDSGGPGPAFSTSGPDFGWGPGFESQGSDFPSQGPDFGSVAAGESGTHGPATSMPLPPEGAPAPPPMPPAHPPSPTTGPGAWPGDGARALPQPDAGQTLPQSRRGRHGRPQPADTSAPLPPGAESYGQGSGAGSYGRQAAAGSYGQQAGGDLYGQQPASDAYGRQAGAGPDTHGQPQAGEGPRARHSLPPTDAPVALSSHPFAPPQPALPPEQSGGGDSEATQFIPPIPGTGPQDMGYGQALTGSEDGTQLLPPVSAAPPGPGSPDSEATQYIAPVVDTPQGLYGGQGGDSEATQMMPAPVPAEGAEAPQGPPGGSAGPQPPRAHQPPRAPQPQPRPQSQPQPPSQPQPQPGTRQPLPEFENLFRAEPSGPSAPGPRAGHGAQDEAGATQHLPLIDPGEAPQPRRAGHQGPGRPEPQGRAARRTAQRGRRGTVPPALLIGGGLAAVAVIGLLVGLTLSGGEDGEKSAKAEGQAASSSPAGQESPKAPDPAEEQAKRLDALLGDSNNSRSAVVRSVERIKSCKALGKAASDLRAAAKQRNGLVTRLAQLKTDKIPGSAQLNASLKSAWKSSAAADNHYAAWAGQAAGKKGCHKGTARQTSRTAAGNRASGTATAAKKKAAALWNPTAKKYGLTARQFGEL</sequence>
<feature type="compositionally biased region" description="Low complexity" evidence="1">
    <location>
        <begin position="209"/>
        <end position="220"/>
    </location>
</feature>
<keyword evidence="3" id="KW-1185">Reference proteome</keyword>
<organism evidence="2 3">
    <name type="scientific">Streptomyces axinellae</name>
    <dbReference type="NCBI Taxonomy" id="552788"/>
    <lineage>
        <taxon>Bacteria</taxon>
        <taxon>Bacillati</taxon>
        <taxon>Actinomycetota</taxon>
        <taxon>Actinomycetes</taxon>
        <taxon>Kitasatosporales</taxon>
        <taxon>Streptomycetaceae</taxon>
        <taxon>Streptomyces</taxon>
    </lineage>
</organism>
<feature type="compositionally biased region" description="Basic residues" evidence="1">
    <location>
        <begin position="494"/>
        <end position="504"/>
    </location>
</feature>
<gene>
    <name evidence="2" type="ORF">GCM10009863_65520</name>
</gene>
<reference evidence="2 3" key="1">
    <citation type="journal article" date="2019" name="Int. J. Syst. Evol. Microbiol.">
        <title>The Global Catalogue of Microorganisms (GCM) 10K type strain sequencing project: providing services to taxonomists for standard genome sequencing and annotation.</title>
        <authorList>
            <consortium name="The Broad Institute Genomics Platform"/>
            <consortium name="The Broad Institute Genome Sequencing Center for Infectious Disease"/>
            <person name="Wu L."/>
            <person name="Ma J."/>
        </authorList>
    </citation>
    <scope>NUCLEOTIDE SEQUENCE [LARGE SCALE GENOMIC DNA]</scope>
    <source>
        <strain evidence="2 3">JCM 16373</strain>
    </source>
</reference>
<protein>
    <submittedName>
        <fullName evidence="2">Uncharacterized protein</fullName>
    </submittedName>
</protein>
<feature type="compositionally biased region" description="Low complexity" evidence="1">
    <location>
        <begin position="439"/>
        <end position="455"/>
    </location>
</feature>
<evidence type="ECO:0000313" key="2">
    <source>
        <dbReference type="EMBL" id="GAA2639424.1"/>
    </source>
</evidence>
<feature type="region of interest" description="Disordered" evidence="1">
    <location>
        <begin position="1"/>
        <end position="510"/>
    </location>
</feature>
<dbReference type="Proteomes" id="UP001501447">
    <property type="component" value="Unassembled WGS sequence"/>
</dbReference>
<evidence type="ECO:0000256" key="1">
    <source>
        <dbReference type="SAM" id="MobiDB-lite"/>
    </source>
</evidence>
<name>A0ABN3QZH0_9ACTN</name>
<proteinExistence type="predicted"/>
<feature type="region of interest" description="Disordered" evidence="1">
    <location>
        <begin position="536"/>
        <end position="567"/>
    </location>
</feature>
<feature type="compositionally biased region" description="Pro residues" evidence="1">
    <location>
        <begin position="129"/>
        <end position="150"/>
    </location>
</feature>
<dbReference type="EMBL" id="BAAARJ010000035">
    <property type="protein sequence ID" value="GAA2639424.1"/>
    <property type="molecule type" value="Genomic_DNA"/>
</dbReference>
<evidence type="ECO:0000313" key="3">
    <source>
        <dbReference type="Proteomes" id="UP001501447"/>
    </source>
</evidence>
<feature type="compositionally biased region" description="Pro residues" evidence="1">
    <location>
        <begin position="393"/>
        <end position="424"/>
    </location>
</feature>
<feature type="compositionally biased region" description="Low complexity" evidence="1">
    <location>
        <begin position="40"/>
        <end position="57"/>
    </location>
</feature>
<feature type="region of interest" description="Disordered" evidence="1">
    <location>
        <begin position="662"/>
        <end position="684"/>
    </location>
</feature>
<comment type="caution">
    <text evidence="2">The sequence shown here is derived from an EMBL/GenBank/DDBJ whole genome shotgun (WGS) entry which is preliminary data.</text>
</comment>